<evidence type="ECO:0000313" key="5">
    <source>
        <dbReference type="Proteomes" id="UP001152797"/>
    </source>
</evidence>
<evidence type="ECO:0000256" key="1">
    <source>
        <dbReference type="SAM" id="MobiDB-lite"/>
    </source>
</evidence>
<proteinExistence type="predicted"/>
<dbReference type="EMBL" id="CAMXCT030001269">
    <property type="protein sequence ID" value="CAL4775785.1"/>
    <property type="molecule type" value="Genomic_DNA"/>
</dbReference>
<reference evidence="2" key="1">
    <citation type="submission" date="2022-10" db="EMBL/GenBank/DDBJ databases">
        <authorList>
            <person name="Chen Y."/>
            <person name="Dougan E. K."/>
            <person name="Chan C."/>
            <person name="Rhodes N."/>
            <person name="Thang M."/>
        </authorList>
    </citation>
    <scope>NUCLEOTIDE SEQUENCE</scope>
</reference>
<evidence type="ECO:0000313" key="3">
    <source>
        <dbReference type="EMBL" id="CAL1141848.1"/>
    </source>
</evidence>
<organism evidence="2">
    <name type="scientific">Cladocopium goreaui</name>
    <dbReference type="NCBI Taxonomy" id="2562237"/>
    <lineage>
        <taxon>Eukaryota</taxon>
        <taxon>Sar</taxon>
        <taxon>Alveolata</taxon>
        <taxon>Dinophyceae</taxon>
        <taxon>Suessiales</taxon>
        <taxon>Symbiodiniaceae</taxon>
        <taxon>Cladocopium</taxon>
    </lineage>
</organism>
<protein>
    <submittedName>
        <fullName evidence="4">J domain-containing protein</fullName>
    </submittedName>
</protein>
<dbReference type="EMBL" id="CAMXCT020001269">
    <property type="protein sequence ID" value="CAL1141848.1"/>
    <property type="molecule type" value="Genomic_DNA"/>
</dbReference>
<accession>A0A9P1FU30</accession>
<dbReference type="EMBL" id="CAMXCT010001269">
    <property type="protein sequence ID" value="CAI3988473.1"/>
    <property type="molecule type" value="Genomic_DNA"/>
</dbReference>
<gene>
    <name evidence="2" type="ORF">C1SCF055_LOCUS15638</name>
</gene>
<sequence length="387" mass="42018">MSLLHTALRRATHVDQHHFGPNMGLENPLSKCPGTMLEVHVAKATEILGMDNGRMHPFCVTAYYPGESEQVAESRKSCFKPAMKSALGSRREDVFFFETIRLPYDPRQDFVMVEIRQVNLPLHLGFEDDWVGRVLLPLADRKVVEEPAEWDLARGPYEYGGMVTVSVKFPEPEVRPLPDLQDFQRPVCPRPNSKESGEGGVDMTPFEEPRSSGSRSPEGKNGKTPPKPIWMPVINGPGGSGFGLTNEIEKMVTFQPKGVQDVKVGSMSPLPSFGPDWFTSKLPGTLAPRPLPACAFGLPPAPPGLIAQMPELATVSPGVAAMVAEALRAPPLTTPGMPPPPQSVLAMPVRCGRTSMVPRCGGRISSRFAPVTDASAAYGRNLCRVAC</sequence>
<feature type="region of interest" description="Disordered" evidence="1">
    <location>
        <begin position="176"/>
        <end position="233"/>
    </location>
</feature>
<evidence type="ECO:0000313" key="2">
    <source>
        <dbReference type="EMBL" id="CAI3988473.1"/>
    </source>
</evidence>
<dbReference type="OrthoDB" id="449261at2759"/>
<name>A0A9P1FU30_9DINO</name>
<dbReference type="AlphaFoldDB" id="A0A9P1FU30"/>
<dbReference type="Proteomes" id="UP001152797">
    <property type="component" value="Unassembled WGS sequence"/>
</dbReference>
<reference evidence="3" key="2">
    <citation type="submission" date="2024-04" db="EMBL/GenBank/DDBJ databases">
        <authorList>
            <person name="Chen Y."/>
            <person name="Shah S."/>
            <person name="Dougan E. K."/>
            <person name="Thang M."/>
            <person name="Chan C."/>
        </authorList>
    </citation>
    <scope>NUCLEOTIDE SEQUENCE [LARGE SCALE GENOMIC DNA]</scope>
</reference>
<keyword evidence="5" id="KW-1185">Reference proteome</keyword>
<evidence type="ECO:0000313" key="4">
    <source>
        <dbReference type="EMBL" id="CAL4775785.1"/>
    </source>
</evidence>
<comment type="caution">
    <text evidence="2">The sequence shown here is derived from an EMBL/GenBank/DDBJ whole genome shotgun (WGS) entry which is preliminary data.</text>
</comment>